<dbReference type="Proteomes" id="UP000886597">
    <property type="component" value="Unassembled WGS sequence"/>
</dbReference>
<evidence type="ECO:0000313" key="5">
    <source>
        <dbReference type="Proteomes" id="UP000886607"/>
    </source>
</evidence>
<evidence type="ECO:0000313" key="4">
    <source>
        <dbReference type="Proteomes" id="UP000886597"/>
    </source>
</evidence>
<sequence length="101" mass="11189">MRYVCIIVGGGPAGLSAALVLGRAKLNVLIIDNKNPRNQITHESHGFITNDSLSPLTIREKGKNDLAKYQNIHYLENTVEGITDQETYFAVKTVKNLYEAT</sequence>
<reference evidence="3" key="2">
    <citation type="journal article" date="2020" name="Int. Dairy J.">
        <title>Lactic acid bacterial diversity in Brie cheese focusing on salt concentration and pH of isolation medium and characterisation of halophilic and alkaliphilic lactic acid bacterial isolates.</title>
        <authorList>
            <person name="Unno R."/>
            <person name="Matsutani M."/>
            <person name="Suzuki T."/>
            <person name="Kodama K."/>
            <person name="Matsushita H."/>
            <person name="Yamasato K."/>
            <person name="Koizumi Y."/>
            <person name="Ishikawa M."/>
        </authorList>
    </citation>
    <scope>NUCLEOTIDE SEQUENCE</scope>
    <source>
        <strain evidence="3">7C1</strain>
        <strain evidence="2">8C4</strain>
    </source>
</reference>
<dbReference type="Proteomes" id="UP000886607">
    <property type="component" value="Unassembled WGS sequence"/>
</dbReference>
<dbReference type="Pfam" id="PF07992">
    <property type="entry name" value="Pyr_redox_2"/>
    <property type="match status" value="1"/>
</dbReference>
<dbReference type="Gene3D" id="3.50.50.60">
    <property type="entry name" value="FAD/NAD(P)-binding domain"/>
    <property type="match status" value="1"/>
</dbReference>
<keyword evidence="5" id="KW-1185">Reference proteome</keyword>
<reference evidence="3" key="1">
    <citation type="submission" date="2019-08" db="EMBL/GenBank/DDBJ databases">
        <authorList>
            <person name="Ishikawa M."/>
            <person name="Suzuki T."/>
            <person name="Matsutani M."/>
        </authorList>
    </citation>
    <scope>NUCLEOTIDE SEQUENCE</scope>
    <source>
        <strain evidence="3">7C1</strain>
        <strain evidence="2">8C4</strain>
    </source>
</reference>
<name>A0AAN4RJA3_9ENTE</name>
<protein>
    <recommendedName>
        <fullName evidence="1">FAD/NAD(P)-binding domain-containing protein</fullName>
    </recommendedName>
</protein>
<dbReference type="AlphaFoldDB" id="A0AAN4RJA3"/>
<dbReference type="RefSeq" id="WP_124005774.1">
    <property type="nucleotide sequence ID" value="NZ_BJYN01000003.1"/>
</dbReference>
<gene>
    <name evidence="2" type="ORF">TK11N_03840</name>
    <name evidence="3" type="ORF">TK2N_03680</name>
</gene>
<dbReference type="GO" id="GO:0016491">
    <property type="term" value="F:oxidoreductase activity"/>
    <property type="evidence" value="ECO:0007669"/>
    <property type="project" value="InterPro"/>
</dbReference>
<evidence type="ECO:0000259" key="1">
    <source>
        <dbReference type="Pfam" id="PF07992"/>
    </source>
</evidence>
<dbReference type="InterPro" id="IPR023753">
    <property type="entry name" value="FAD/NAD-binding_dom"/>
</dbReference>
<dbReference type="EMBL" id="BKBO01000004">
    <property type="protein sequence ID" value="GEQ48532.1"/>
    <property type="molecule type" value="Genomic_DNA"/>
</dbReference>
<proteinExistence type="predicted"/>
<evidence type="ECO:0000313" key="3">
    <source>
        <dbReference type="EMBL" id="GEQ53524.1"/>
    </source>
</evidence>
<evidence type="ECO:0000313" key="2">
    <source>
        <dbReference type="EMBL" id="GEQ48532.1"/>
    </source>
</evidence>
<comment type="caution">
    <text evidence="3">The sequence shown here is derived from an EMBL/GenBank/DDBJ whole genome shotgun (WGS) entry which is preliminary data.</text>
</comment>
<accession>A0AAN4RJA3</accession>
<dbReference type="SUPFAM" id="SSF51905">
    <property type="entry name" value="FAD/NAD(P)-binding domain"/>
    <property type="match status" value="1"/>
</dbReference>
<feature type="domain" description="FAD/NAD(P)-binding" evidence="1">
    <location>
        <begin position="5"/>
        <end position="84"/>
    </location>
</feature>
<dbReference type="InterPro" id="IPR036188">
    <property type="entry name" value="FAD/NAD-bd_sf"/>
</dbReference>
<dbReference type="GeneID" id="69985204"/>
<dbReference type="EMBL" id="BKBQ01000004">
    <property type="protein sequence ID" value="GEQ53524.1"/>
    <property type="molecule type" value="Genomic_DNA"/>
</dbReference>
<organism evidence="3 4">
    <name type="scientific">Tetragenococcus koreensis</name>
    <dbReference type="NCBI Taxonomy" id="290335"/>
    <lineage>
        <taxon>Bacteria</taxon>
        <taxon>Bacillati</taxon>
        <taxon>Bacillota</taxon>
        <taxon>Bacilli</taxon>
        <taxon>Lactobacillales</taxon>
        <taxon>Enterococcaceae</taxon>
        <taxon>Tetragenococcus</taxon>
    </lineage>
</organism>